<comment type="cofactor">
    <cofactor evidence="1">
        <name>Zn(2+)</name>
        <dbReference type="ChEBI" id="CHEBI:29105"/>
    </cofactor>
</comment>
<evidence type="ECO:0000256" key="9">
    <source>
        <dbReference type="ARBA" id="ARBA00022723"/>
    </source>
</evidence>
<dbReference type="GO" id="GO:0001512">
    <property type="term" value="F:dihydronicotinamide riboside quinone reductase activity"/>
    <property type="evidence" value="ECO:0007669"/>
    <property type="project" value="UniProtKB-EC"/>
</dbReference>
<comment type="catalytic activity">
    <reaction evidence="13">
        <text>1-(beta-D-ribofuranosyl)-1,4-dihydronicotinamide + a quinone + H(+) = beta-nicotinamide D-riboside + a quinol</text>
        <dbReference type="Rhea" id="RHEA:12364"/>
        <dbReference type="ChEBI" id="CHEBI:15378"/>
        <dbReference type="ChEBI" id="CHEBI:15927"/>
        <dbReference type="ChEBI" id="CHEBI:24646"/>
        <dbReference type="ChEBI" id="CHEBI:55458"/>
        <dbReference type="ChEBI" id="CHEBI:132124"/>
        <dbReference type="EC" id="1.10.5.1"/>
    </reaction>
</comment>
<evidence type="ECO:0000256" key="5">
    <source>
        <dbReference type="ARBA" id="ARBA00011738"/>
    </source>
</evidence>
<feature type="domain" description="Flavodoxin-like fold" evidence="20">
    <location>
        <begin position="57"/>
        <end position="230"/>
    </location>
</feature>
<evidence type="ECO:0000256" key="14">
    <source>
        <dbReference type="ARBA" id="ARBA00054856"/>
    </source>
</evidence>
<reference evidence="21" key="1">
    <citation type="submission" date="2022-03" db="EMBL/GenBank/DDBJ databases">
        <title>Genomic analyses of argali, domestic sheep and their hybrids provide insights into chromosomal evolution, heterosis and genetic basis of agronomic traits.</title>
        <authorList>
            <person name="Li M."/>
        </authorList>
    </citation>
    <scope>NUCLEOTIDE SEQUENCE</scope>
    <source>
        <strain evidence="21">CAU-MHL-2022a</strain>
        <tissue evidence="21">Skin</tissue>
    </source>
</reference>
<dbReference type="Proteomes" id="UP001214576">
    <property type="component" value="Unassembled WGS sequence"/>
</dbReference>
<evidence type="ECO:0000256" key="7">
    <source>
        <dbReference type="ARBA" id="ARBA00022553"/>
    </source>
</evidence>
<dbReference type="GO" id="GO:0046872">
    <property type="term" value="F:metal ion binding"/>
    <property type="evidence" value="ECO:0007669"/>
    <property type="project" value="UniProtKB-KW"/>
</dbReference>
<accession>A0AAD4XYG4</accession>
<evidence type="ECO:0000256" key="13">
    <source>
        <dbReference type="ARBA" id="ARBA00052759"/>
    </source>
</evidence>
<evidence type="ECO:0000313" key="21">
    <source>
        <dbReference type="EMBL" id="KAI4530755.1"/>
    </source>
</evidence>
<comment type="similarity">
    <text evidence="4">Belongs to the NAD(P)H dehydrogenase (quinone) family.</text>
</comment>
<evidence type="ECO:0000256" key="8">
    <source>
        <dbReference type="ARBA" id="ARBA00022630"/>
    </source>
</evidence>
<evidence type="ECO:0000256" key="19">
    <source>
        <dbReference type="ARBA" id="ARBA00083661"/>
    </source>
</evidence>
<dbReference type="SUPFAM" id="SSF52218">
    <property type="entry name" value="Flavoproteins"/>
    <property type="match status" value="1"/>
</dbReference>
<dbReference type="EMBL" id="JAKZEL010000024">
    <property type="protein sequence ID" value="KAI4530755.1"/>
    <property type="molecule type" value="Genomic_DNA"/>
</dbReference>
<dbReference type="Pfam" id="PF02525">
    <property type="entry name" value="Flavodoxin_2"/>
    <property type="match status" value="1"/>
</dbReference>
<organism evidence="21 22">
    <name type="scientific">Ovis ammon polii</name>
    <dbReference type="NCBI Taxonomy" id="230172"/>
    <lineage>
        <taxon>Eukaryota</taxon>
        <taxon>Metazoa</taxon>
        <taxon>Chordata</taxon>
        <taxon>Craniata</taxon>
        <taxon>Vertebrata</taxon>
        <taxon>Euteleostomi</taxon>
        <taxon>Mammalia</taxon>
        <taxon>Eutheria</taxon>
        <taxon>Laurasiatheria</taxon>
        <taxon>Artiodactyla</taxon>
        <taxon>Ruminantia</taxon>
        <taxon>Pecora</taxon>
        <taxon>Bovidae</taxon>
        <taxon>Caprinae</taxon>
        <taxon>Ovis</taxon>
    </lineage>
</organism>
<evidence type="ECO:0000256" key="1">
    <source>
        <dbReference type="ARBA" id="ARBA00001947"/>
    </source>
</evidence>
<evidence type="ECO:0000313" key="22">
    <source>
        <dbReference type="Proteomes" id="UP001214576"/>
    </source>
</evidence>
<sequence length="402" mass="44423">MALTTCWVSHEGSLASLRVTVPESSGPPAPRTNKTAHPPLGRIQREEYPSSWDMAGKKVLIVYAHQEPRSLNGSLKDVAVAELSQQGCTVTVSDLYAMNFEPRATGKDITGTLSNPGFFNYGVETHKAYEKRSLSSDIIEEQKKLQEADLVIFQFPLYWFSVPAVLKGWMDRVLCQGFAFDFPGSYDDGFLKGKLAILSLTTGGTASMFSKTGVNGDFRYFLWPLQRYSLMIHRSPLQKTAAPSPKIISLVIVLHWIERKLFQRPLDARPVTLSAAFVGLILRYGEFSSQMRVRSRVFFYPCCFSFLECTVGTDFSPEALSCVNRCTVGTDFSPEALSCVNRCTVGTDFSPEALSCVNRCTVGTDFSPEALSCVNRCTVGTDFSPEALSCVNRCTVGTDFIP</sequence>
<protein>
    <recommendedName>
        <fullName evidence="16">Ribosyldihydronicotinamide dehydrogenase [quinone]</fullName>
        <ecNumber evidence="15">1.10.5.1</ecNumber>
    </recommendedName>
    <alternativeName>
        <fullName evidence="19">NRH dehydrogenase [quinone] 2</fullName>
    </alternativeName>
    <alternativeName>
        <fullName evidence="18">NRH:quinone oxidoreductase 2</fullName>
    </alternativeName>
    <alternativeName>
        <fullName evidence="17">Quinone reductase 2</fullName>
    </alternativeName>
</protein>
<evidence type="ECO:0000256" key="17">
    <source>
        <dbReference type="ARBA" id="ARBA00077622"/>
    </source>
</evidence>
<evidence type="ECO:0000256" key="6">
    <source>
        <dbReference type="ARBA" id="ARBA00022490"/>
    </source>
</evidence>
<dbReference type="GO" id="GO:0003955">
    <property type="term" value="F:NAD(P)H dehydrogenase (quinone) activity"/>
    <property type="evidence" value="ECO:0007669"/>
    <property type="project" value="TreeGrafter"/>
</dbReference>
<gene>
    <name evidence="21" type="ORF">MG293_018613</name>
</gene>
<keyword evidence="22" id="KW-1185">Reference proteome</keyword>
<evidence type="ECO:0000256" key="11">
    <source>
        <dbReference type="ARBA" id="ARBA00022833"/>
    </source>
</evidence>
<comment type="caution">
    <text evidence="21">The sequence shown here is derived from an EMBL/GenBank/DDBJ whole genome shotgun (WGS) entry which is preliminary data.</text>
</comment>
<evidence type="ECO:0000256" key="10">
    <source>
        <dbReference type="ARBA" id="ARBA00022827"/>
    </source>
</evidence>
<name>A0AAD4XYG4_OVIAM</name>
<dbReference type="InterPro" id="IPR029039">
    <property type="entry name" value="Flavoprotein-like_sf"/>
</dbReference>
<comment type="cofactor">
    <cofactor evidence="2">
        <name>FAD</name>
        <dbReference type="ChEBI" id="CHEBI:57692"/>
    </cofactor>
</comment>
<dbReference type="EC" id="1.10.5.1" evidence="15"/>
<evidence type="ECO:0000256" key="4">
    <source>
        <dbReference type="ARBA" id="ARBA00006252"/>
    </source>
</evidence>
<dbReference type="InterPro" id="IPR051545">
    <property type="entry name" value="NAD(P)H_dehydrogenase_qn"/>
</dbReference>
<keyword evidence="6" id="KW-0963">Cytoplasm</keyword>
<keyword evidence="12" id="KW-0560">Oxidoreductase</keyword>
<evidence type="ECO:0000256" key="15">
    <source>
        <dbReference type="ARBA" id="ARBA00066401"/>
    </source>
</evidence>
<evidence type="ECO:0000256" key="3">
    <source>
        <dbReference type="ARBA" id="ARBA00004496"/>
    </source>
</evidence>
<keyword evidence="7" id="KW-0597">Phosphoprotein</keyword>
<keyword evidence="11" id="KW-0862">Zinc</keyword>
<evidence type="ECO:0000256" key="2">
    <source>
        <dbReference type="ARBA" id="ARBA00001974"/>
    </source>
</evidence>
<comment type="subcellular location">
    <subcellularLocation>
        <location evidence="3">Cytoplasm</location>
    </subcellularLocation>
</comment>
<evidence type="ECO:0000259" key="20">
    <source>
        <dbReference type="Pfam" id="PF02525"/>
    </source>
</evidence>
<proteinExistence type="inferred from homology"/>
<dbReference type="AlphaFoldDB" id="A0AAD4XYG4"/>
<dbReference type="GO" id="GO:0005829">
    <property type="term" value="C:cytosol"/>
    <property type="evidence" value="ECO:0007669"/>
    <property type="project" value="TreeGrafter"/>
</dbReference>
<dbReference type="PANTHER" id="PTHR10204">
    <property type="entry name" value="NAD P H OXIDOREDUCTASE-RELATED"/>
    <property type="match status" value="1"/>
</dbReference>
<comment type="subunit">
    <text evidence="5">Homodimer.</text>
</comment>
<dbReference type="Gene3D" id="3.40.50.360">
    <property type="match status" value="1"/>
</dbReference>
<dbReference type="FunFam" id="3.40.50.360:FF:000030">
    <property type="entry name" value="ribosyldihydronicotinamide dehydrogenase [quinone]"/>
    <property type="match status" value="1"/>
</dbReference>
<evidence type="ECO:0000256" key="12">
    <source>
        <dbReference type="ARBA" id="ARBA00023002"/>
    </source>
</evidence>
<dbReference type="PANTHER" id="PTHR10204:SF33">
    <property type="entry name" value="RIBOSYLDIHYDRONICOTINAMIDE DEHYDROGENASE [QUINONE]"/>
    <property type="match status" value="1"/>
</dbReference>
<evidence type="ECO:0000256" key="18">
    <source>
        <dbReference type="ARBA" id="ARBA00077696"/>
    </source>
</evidence>
<keyword evidence="9" id="KW-0479">Metal-binding</keyword>
<keyword evidence="8" id="KW-0285">Flavoprotein</keyword>
<dbReference type="InterPro" id="IPR003680">
    <property type="entry name" value="Flavodoxin_fold"/>
</dbReference>
<keyword evidence="10" id="KW-0274">FAD</keyword>
<evidence type="ECO:0000256" key="16">
    <source>
        <dbReference type="ARBA" id="ARBA00073982"/>
    </source>
</evidence>
<comment type="function">
    <text evidence="14">The enzyme apparently serves as a quinone reductase in connection with conjugation reactions of hydroquinones involved in detoxification pathways as well as in biosynthetic processes such as the vitamin K-dependent gamma-carboxylation of glutamate residues in prothrombin synthesis.</text>
</comment>